<comment type="caution">
    <text evidence="1">The sequence shown here is derived from an EMBL/GenBank/DDBJ whole genome shotgun (WGS) entry which is preliminary data.</text>
</comment>
<sequence length="93" mass="11079">MPTKAQLRQWEQENLEANRRWLAEEKLRIERQRTLWEMTFPNAAKDRLKEAMLAQAWRLLDAGQGEAADAILEFLPEAETDKLLREFFPELHE</sequence>
<organism evidence="1 2">
    <name type="scientific">Methylobacterium gnaphalii</name>
    <dbReference type="NCBI Taxonomy" id="1010610"/>
    <lineage>
        <taxon>Bacteria</taxon>
        <taxon>Pseudomonadati</taxon>
        <taxon>Pseudomonadota</taxon>
        <taxon>Alphaproteobacteria</taxon>
        <taxon>Hyphomicrobiales</taxon>
        <taxon>Methylobacteriaceae</taxon>
        <taxon>Methylobacterium</taxon>
    </lineage>
</organism>
<name>A0A512JIX1_9HYPH</name>
<protein>
    <submittedName>
        <fullName evidence="1">Uncharacterized protein</fullName>
    </submittedName>
</protein>
<proteinExistence type="predicted"/>
<dbReference type="RefSeq" id="WP_147046176.1">
    <property type="nucleotide sequence ID" value="NZ_BJZV01000007.1"/>
</dbReference>
<reference evidence="1 2" key="1">
    <citation type="submission" date="2019-07" db="EMBL/GenBank/DDBJ databases">
        <title>Whole genome shotgun sequence of Methylobacterium gnaphalii NBRC 107716.</title>
        <authorList>
            <person name="Hosoyama A."/>
            <person name="Uohara A."/>
            <person name="Ohji S."/>
            <person name="Ichikawa N."/>
        </authorList>
    </citation>
    <scope>NUCLEOTIDE SEQUENCE [LARGE SCALE GENOMIC DNA]</scope>
    <source>
        <strain evidence="1 2">NBRC 107716</strain>
    </source>
</reference>
<dbReference type="Proteomes" id="UP000321750">
    <property type="component" value="Unassembled WGS sequence"/>
</dbReference>
<evidence type="ECO:0000313" key="2">
    <source>
        <dbReference type="Proteomes" id="UP000321750"/>
    </source>
</evidence>
<gene>
    <name evidence="1" type="ORF">MGN01_17290</name>
</gene>
<accession>A0A512JIX1</accession>
<dbReference type="EMBL" id="BJZV01000007">
    <property type="protein sequence ID" value="GEP09884.1"/>
    <property type="molecule type" value="Genomic_DNA"/>
</dbReference>
<evidence type="ECO:0000313" key="1">
    <source>
        <dbReference type="EMBL" id="GEP09884.1"/>
    </source>
</evidence>
<dbReference type="AlphaFoldDB" id="A0A512JIX1"/>
<keyword evidence="2" id="KW-1185">Reference proteome</keyword>